<dbReference type="OMA" id="MMASKIV"/>
<dbReference type="AlphaFoldDB" id="A0A084WJG0"/>
<reference evidence="4" key="2">
    <citation type="submission" date="2020-05" db="UniProtKB">
        <authorList>
            <consortium name="EnsemblMetazoa"/>
        </authorList>
    </citation>
    <scope>IDENTIFICATION</scope>
</reference>
<protein>
    <submittedName>
        <fullName evidence="3">AGAP009184-PA-like protein</fullName>
    </submittedName>
    <submittedName>
        <fullName evidence="4">Fibrinogen C-terminal domain-containing protein</fullName>
    </submittedName>
</protein>
<evidence type="ECO:0000313" key="3">
    <source>
        <dbReference type="EMBL" id="KFB50354.1"/>
    </source>
</evidence>
<dbReference type="SMART" id="SM00186">
    <property type="entry name" value="FBG"/>
    <property type="match status" value="1"/>
</dbReference>
<dbReference type="InterPro" id="IPR036056">
    <property type="entry name" value="Fibrinogen-like_C"/>
</dbReference>
<sequence>MDLVIGKLDILQDKLLDIERNQRTNENYRNSNLEAAESGNKANENDLRAKLEEMAGKLDKMEREMMASKIVYLQDKLQDIEQKLKNSESLREENVKTAEPSNFSNEENLNELVRRMTEKEAFLQSKLEEMECANKARDEKLRCLEDKLQDVEQNLKTSIRYPPSEASTKAIEDNLCNKLDDMEVCKTADEDVAQSNLHEVLLKTAEVEKSMTAKEDPLKEAVQLIKETENKLTTQLKSLDEKWEEELQKLHGQMSEVSNLQKDVNILVESNKFILYKITKHGGRHRLVLQPNQPDLVYCDHDRFGKGWIVFQHRYNGEVDFFRGWTDYREGFGNLDGEFWLGLELLHKFTSDGKYQLLVEMEDHAGKYRYAKYDQFAVQSEKDLYKLEVGCFSGTAKDSMQYHRGGRFCTKDKNLSCFGAYDPVKHHGAWWNNPSDGIIYANLNGSYHYPSDKSMAMNWHFLNSHGMAFTRMMMRKVSSKN</sequence>
<dbReference type="GO" id="GO:0005615">
    <property type="term" value="C:extracellular space"/>
    <property type="evidence" value="ECO:0007669"/>
    <property type="project" value="TreeGrafter"/>
</dbReference>
<proteinExistence type="predicted"/>
<dbReference type="VEuPathDB" id="VectorBase:ASIC018625"/>
<dbReference type="Proteomes" id="UP000030765">
    <property type="component" value="Unassembled WGS sequence"/>
</dbReference>
<accession>A0A084WJG0</accession>
<feature type="region of interest" description="Disordered" evidence="1">
    <location>
        <begin position="88"/>
        <end position="107"/>
    </location>
</feature>
<dbReference type="EnsemblMetazoa" id="ASIC018625-RA">
    <property type="protein sequence ID" value="ASIC018625-PA"/>
    <property type="gene ID" value="ASIC018625"/>
</dbReference>
<dbReference type="Gene3D" id="3.90.215.10">
    <property type="entry name" value="Gamma Fibrinogen, chain A, domain 1"/>
    <property type="match status" value="1"/>
</dbReference>
<evidence type="ECO:0000313" key="4">
    <source>
        <dbReference type="EnsemblMetazoa" id="ASIC018625-PA"/>
    </source>
</evidence>
<dbReference type="Pfam" id="PF00147">
    <property type="entry name" value="Fibrinogen_C"/>
    <property type="match status" value="1"/>
</dbReference>
<dbReference type="STRING" id="74873.A0A084WJG0"/>
<dbReference type="InterPro" id="IPR014716">
    <property type="entry name" value="Fibrinogen_a/b/g_C_1"/>
</dbReference>
<dbReference type="OrthoDB" id="7745384at2759"/>
<dbReference type="PANTHER" id="PTHR19143">
    <property type="entry name" value="FIBRINOGEN/TENASCIN/ANGIOPOEITIN"/>
    <property type="match status" value="1"/>
</dbReference>
<organism evidence="3">
    <name type="scientific">Anopheles sinensis</name>
    <name type="common">Mosquito</name>
    <dbReference type="NCBI Taxonomy" id="74873"/>
    <lineage>
        <taxon>Eukaryota</taxon>
        <taxon>Metazoa</taxon>
        <taxon>Ecdysozoa</taxon>
        <taxon>Arthropoda</taxon>
        <taxon>Hexapoda</taxon>
        <taxon>Insecta</taxon>
        <taxon>Pterygota</taxon>
        <taxon>Neoptera</taxon>
        <taxon>Endopterygota</taxon>
        <taxon>Diptera</taxon>
        <taxon>Nematocera</taxon>
        <taxon>Culicoidea</taxon>
        <taxon>Culicidae</taxon>
        <taxon>Anophelinae</taxon>
        <taxon>Anopheles</taxon>
    </lineage>
</organism>
<gene>
    <name evidence="3" type="ORF">ZHAS_00018625</name>
</gene>
<feature type="domain" description="Fibrinogen C-terminal" evidence="2">
    <location>
        <begin position="255"/>
        <end position="478"/>
    </location>
</feature>
<evidence type="ECO:0000313" key="5">
    <source>
        <dbReference type="Proteomes" id="UP000030765"/>
    </source>
</evidence>
<dbReference type="EMBL" id="ATLV01024024">
    <property type="status" value="NOT_ANNOTATED_CDS"/>
    <property type="molecule type" value="Genomic_DNA"/>
</dbReference>
<reference evidence="3 5" key="1">
    <citation type="journal article" date="2014" name="BMC Genomics">
        <title>Genome sequence of Anopheles sinensis provides insight into genetics basis of mosquito competence for malaria parasites.</title>
        <authorList>
            <person name="Zhou D."/>
            <person name="Zhang D."/>
            <person name="Ding G."/>
            <person name="Shi L."/>
            <person name="Hou Q."/>
            <person name="Ye Y."/>
            <person name="Xu Y."/>
            <person name="Zhou H."/>
            <person name="Xiong C."/>
            <person name="Li S."/>
            <person name="Yu J."/>
            <person name="Hong S."/>
            <person name="Yu X."/>
            <person name="Zou P."/>
            <person name="Chen C."/>
            <person name="Chang X."/>
            <person name="Wang W."/>
            <person name="Lv Y."/>
            <person name="Sun Y."/>
            <person name="Ma L."/>
            <person name="Shen B."/>
            <person name="Zhu C."/>
        </authorList>
    </citation>
    <scope>NUCLEOTIDE SEQUENCE [LARGE SCALE GENOMIC DNA]</scope>
</reference>
<dbReference type="PROSITE" id="PS51406">
    <property type="entry name" value="FIBRINOGEN_C_2"/>
    <property type="match status" value="1"/>
</dbReference>
<dbReference type="InterPro" id="IPR050373">
    <property type="entry name" value="Fibrinogen_C-term_domain"/>
</dbReference>
<evidence type="ECO:0000256" key="1">
    <source>
        <dbReference type="SAM" id="MobiDB-lite"/>
    </source>
</evidence>
<name>A0A084WJG0_ANOSI</name>
<dbReference type="VEuPathDB" id="VectorBase:ASIS022501"/>
<evidence type="ECO:0000259" key="2">
    <source>
        <dbReference type="PROSITE" id="PS51406"/>
    </source>
</evidence>
<dbReference type="EMBL" id="KE525348">
    <property type="protein sequence ID" value="KFB50354.1"/>
    <property type="molecule type" value="Genomic_DNA"/>
</dbReference>
<dbReference type="InterPro" id="IPR002181">
    <property type="entry name" value="Fibrinogen_a/b/g_C_dom"/>
</dbReference>
<dbReference type="PANTHER" id="PTHR19143:SF327">
    <property type="entry name" value="FI21813P1-RELATED"/>
    <property type="match status" value="1"/>
</dbReference>
<keyword evidence="5" id="KW-1185">Reference proteome</keyword>
<dbReference type="CDD" id="cd00087">
    <property type="entry name" value="FReD"/>
    <property type="match status" value="1"/>
</dbReference>
<dbReference type="SUPFAM" id="SSF56496">
    <property type="entry name" value="Fibrinogen C-terminal domain-like"/>
    <property type="match status" value="1"/>
</dbReference>